<dbReference type="Proteomes" id="UP000290572">
    <property type="component" value="Unassembled WGS sequence"/>
</dbReference>
<comment type="caution">
    <text evidence="1">The sequence shown here is derived from an EMBL/GenBank/DDBJ whole genome shotgun (WGS) entry which is preliminary data.</text>
</comment>
<keyword evidence="2" id="KW-1185">Reference proteome</keyword>
<name>A0A498L9C2_LABRO</name>
<reference evidence="1 2" key="1">
    <citation type="submission" date="2018-03" db="EMBL/GenBank/DDBJ databases">
        <title>Draft genome sequence of Rohu Carp (Labeo rohita).</title>
        <authorList>
            <person name="Das P."/>
            <person name="Kushwaha B."/>
            <person name="Joshi C.G."/>
            <person name="Kumar D."/>
            <person name="Nagpure N.S."/>
            <person name="Sahoo L."/>
            <person name="Das S.P."/>
            <person name="Bit A."/>
            <person name="Patnaik S."/>
            <person name="Meher P.K."/>
            <person name="Jayasankar P."/>
            <person name="Koringa P.G."/>
            <person name="Patel N.V."/>
            <person name="Hinsu A.T."/>
            <person name="Kumar R."/>
            <person name="Pandey M."/>
            <person name="Agarwal S."/>
            <person name="Srivastava S."/>
            <person name="Singh M."/>
            <person name="Iquebal M.A."/>
            <person name="Jaiswal S."/>
            <person name="Angadi U.B."/>
            <person name="Kumar N."/>
            <person name="Raza M."/>
            <person name="Shah T.M."/>
            <person name="Rai A."/>
            <person name="Jena J.K."/>
        </authorList>
    </citation>
    <scope>NUCLEOTIDE SEQUENCE [LARGE SCALE GENOMIC DNA]</scope>
    <source>
        <strain evidence="1">DASCIFA01</strain>
        <tissue evidence="1">Testis</tissue>
    </source>
</reference>
<evidence type="ECO:0000313" key="2">
    <source>
        <dbReference type="Proteomes" id="UP000290572"/>
    </source>
</evidence>
<dbReference type="AlphaFoldDB" id="A0A498L9C2"/>
<evidence type="ECO:0000313" key="1">
    <source>
        <dbReference type="EMBL" id="RXN03476.1"/>
    </source>
</evidence>
<gene>
    <name evidence="1" type="ORF">ROHU_013495</name>
</gene>
<protein>
    <submittedName>
        <fullName evidence="1">Uncharacterized protein</fullName>
    </submittedName>
</protein>
<sequence length="78" mass="9160">MTENVRSFYQNTSLMGVLVDFNNRKEARIGDIWEINSFKNEAQKCINTGKTESSHLLGSFMVMEEFIELASFTLWKWF</sequence>
<accession>A0A498L9C2</accession>
<proteinExistence type="predicted"/>
<organism evidence="1 2">
    <name type="scientific">Labeo rohita</name>
    <name type="common">Indian major carp</name>
    <name type="synonym">Cyprinus rohita</name>
    <dbReference type="NCBI Taxonomy" id="84645"/>
    <lineage>
        <taxon>Eukaryota</taxon>
        <taxon>Metazoa</taxon>
        <taxon>Chordata</taxon>
        <taxon>Craniata</taxon>
        <taxon>Vertebrata</taxon>
        <taxon>Euteleostomi</taxon>
        <taxon>Actinopterygii</taxon>
        <taxon>Neopterygii</taxon>
        <taxon>Teleostei</taxon>
        <taxon>Ostariophysi</taxon>
        <taxon>Cypriniformes</taxon>
        <taxon>Cyprinidae</taxon>
        <taxon>Labeoninae</taxon>
        <taxon>Labeonini</taxon>
        <taxon>Labeo</taxon>
    </lineage>
</organism>
<dbReference type="EMBL" id="QBIY01013482">
    <property type="protein sequence ID" value="RXN03476.1"/>
    <property type="molecule type" value="Genomic_DNA"/>
</dbReference>